<gene>
    <name evidence="1" type="ORF">CVA01_00040</name>
</gene>
<accession>A0A4Y4C0L4</accession>
<evidence type="ECO:0000313" key="2">
    <source>
        <dbReference type="Proteomes" id="UP000319986"/>
    </source>
</evidence>
<dbReference type="AlphaFoldDB" id="A0A4Y4C0L4"/>
<name>A0A4Y4C0L4_9CORY</name>
<dbReference type="Proteomes" id="UP000319986">
    <property type="component" value="Unassembled WGS sequence"/>
</dbReference>
<organism evidence="1 2">
    <name type="scientific">Corynebacterium variabile</name>
    <dbReference type="NCBI Taxonomy" id="1727"/>
    <lineage>
        <taxon>Bacteria</taxon>
        <taxon>Bacillati</taxon>
        <taxon>Actinomycetota</taxon>
        <taxon>Actinomycetes</taxon>
        <taxon>Mycobacteriales</taxon>
        <taxon>Corynebacteriaceae</taxon>
        <taxon>Corynebacterium</taxon>
    </lineage>
</organism>
<reference evidence="1 2" key="1">
    <citation type="submission" date="2019-06" db="EMBL/GenBank/DDBJ databases">
        <title>Whole genome shotgun sequence of Corynebacterium variabile NBRC 15286.</title>
        <authorList>
            <person name="Hosoyama A."/>
            <person name="Uohara A."/>
            <person name="Ohji S."/>
            <person name="Ichikawa N."/>
        </authorList>
    </citation>
    <scope>NUCLEOTIDE SEQUENCE [LARGE SCALE GENOMIC DNA]</scope>
    <source>
        <strain evidence="1 2">NBRC 15286</strain>
    </source>
</reference>
<dbReference type="EMBL" id="BJNT01000001">
    <property type="protein sequence ID" value="GEC84690.1"/>
    <property type="molecule type" value="Genomic_DNA"/>
</dbReference>
<protein>
    <submittedName>
        <fullName evidence="1">Uncharacterized protein</fullName>
    </submittedName>
</protein>
<comment type="caution">
    <text evidence="1">The sequence shown here is derived from an EMBL/GenBank/DDBJ whole genome shotgun (WGS) entry which is preliminary data.</text>
</comment>
<sequence length="156" mass="16929">MPAATRISSAPVIWKNILRLIFTAPMYMATPMTMEMPTPVIRPAKGTPRDLLKESKTSRAVSMPSRATAMMATVATATGPTATAFSIFPSSSAVMFLLEPFIQMSIQTTRATVTSEAIPPMSSWPVVERVFVPKWMMRKTLTVTTSAAAIPPHNQG</sequence>
<evidence type="ECO:0000313" key="1">
    <source>
        <dbReference type="EMBL" id="GEC84690.1"/>
    </source>
</evidence>
<proteinExistence type="predicted"/>